<dbReference type="GeneID" id="80916054"/>
<dbReference type="EC" id="3.6.4.13" evidence="2"/>
<reference evidence="2" key="1">
    <citation type="submission" date="2022-10" db="EMBL/GenBank/DDBJ databases">
        <title>Tapping the CABI collections for fungal endophytes: first genome assemblies for Collariella, Neodidymelliopsis, Ascochyta clinopodiicola, Didymella pomorum, Didymosphaeria variabile, Neocosmospora piperis and Neocucurbitaria cava.</title>
        <authorList>
            <person name="Hill R."/>
        </authorList>
    </citation>
    <scope>NUCLEOTIDE SEQUENCE</scope>
    <source>
        <strain evidence="2">IMI 356815</strain>
    </source>
</reference>
<feature type="compositionally biased region" description="Basic and acidic residues" evidence="1">
    <location>
        <begin position="80"/>
        <end position="111"/>
    </location>
</feature>
<sequence>MAAEENTPPSTTEATKPDVSVETPTKPAADQLDGADDPLANTELEVEVKLADLQADPDNPLYSAKTFEEPQLSQVQPKMQPRDGSKEAKKAEASKAKNSDHITLEQFLKETEEGEVTSGDCAHNTDATTKDGAGKVDDGK</sequence>
<organism evidence="2 3">
    <name type="scientific">Didymosphaeria variabile</name>
    <dbReference type="NCBI Taxonomy" id="1932322"/>
    <lineage>
        <taxon>Eukaryota</taxon>
        <taxon>Fungi</taxon>
        <taxon>Dikarya</taxon>
        <taxon>Ascomycota</taxon>
        <taxon>Pezizomycotina</taxon>
        <taxon>Dothideomycetes</taxon>
        <taxon>Pleosporomycetidae</taxon>
        <taxon>Pleosporales</taxon>
        <taxon>Massarineae</taxon>
        <taxon>Didymosphaeriaceae</taxon>
        <taxon>Didymosphaeria</taxon>
    </lineage>
</organism>
<keyword evidence="2" id="KW-0378">Hydrolase</keyword>
<keyword evidence="3" id="KW-1185">Reference proteome</keyword>
<protein>
    <submittedName>
        <fullName evidence="2">RNA helicase required for poly(A+) mRNA export</fullName>
        <ecNumber evidence="2">3.6.4.13</ecNumber>
    </submittedName>
</protein>
<dbReference type="RefSeq" id="XP_056065232.1">
    <property type="nucleotide sequence ID" value="XM_056221245.1"/>
</dbReference>
<dbReference type="Proteomes" id="UP001140513">
    <property type="component" value="Unassembled WGS sequence"/>
</dbReference>
<keyword evidence="2" id="KW-0547">Nucleotide-binding</keyword>
<comment type="caution">
    <text evidence="2">The sequence shown here is derived from an EMBL/GenBank/DDBJ whole genome shotgun (WGS) entry which is preliminary data.</text>
</comment>
<keyword evidence="2" id="KW-0347">Helicase</keyword>
<evidence type="ECO:0000313" key="3">
    <source>
        <dbReference type="Proteomes" id="UP001140513"/>
    </source>
</evidence>
<dbReference type="EMBL" id="JAPEUX010000010">
    <property type="protein sequence ID" value="KAJ4344780.1"/>
    <property type="molecule type" value="Genomic_DNA"/>
</dbReference>
<accession>A0A9W8XA33</accession>
<evidence type="ECO:0000256" key="1">
    <source>
        <dbReference type="SAM" id="MobiDB-lite"/>
    </source>
</evidence>
<dbReference type="GO" id="GO:0016787">
    <property type="term" value="F:hydrolase activity"/>
    <property type="evidence" value="ECO:0007669"/>
    <property type="project" value="UniProtKB-KW"/>
</dbReference>
<dbReference type="OrthoDB" id="10265785at2759"/>
<proteinExistence type="predicted"/>
<feature type="region of interest" description="Disordered" evidence="1">
    <location>
        <begin position="1"/>
        <end position="40"/>
    </location>
</feature>
<evidence type="ECO:0000313" key="2">
    <source>
        <dbReference type="EMBL" id="KAJ4344780.1"/>
    </source>
</evidence>
<feature type="region of interest" description="Disordered" evidence="1">
    <location>
        <begin position="53"/>
        <end position="140"/>
    </location>
</feature>
<dbReference type="AlphaFoldDB" id="A0A9W8XA33"/>
<dbReference type="GO" id="GO:0003724">
    <property type="term" value="F:RNA helicase activity"/>
    <property type="evidence" value="ECO:0007669"/>
    <property type="project" value="UniProtKB-EC"/>
</dbReference>
<keyword evidence="2" id="KW-0067">ATP-binding</keyword>
<name>A0A9W8XA33_9PLEO</name>
<feature type="compositionally biased region" description="Basic and acidic residues" evidence="1">
    <location>
        <begin position="128"/>
        <end position="140"/>
    </location>
</feature>
<gene>
    <name evidence="2" type="primary">DBP5_2</name>
    <name evidence="2" type="ORF">N0V89_012524</name>
</gene>